<evidence type="ECO:0000313" key="2">
    <source>
        <dbReference type="Proteomes" id="UP000546324"/>
    </source>
</evidence>
<name>A0A7X0G0B5_9ACTN</name>
<accession>A0A7X0G0B5</accession>
<protein>
    <submittedName>
        <fullName evidence="1">Uncharacterized protein</fullName>
    </submittedName>
</protein>
<keyword evidence="2" id="KW-1185">Reference proteome</keyword>
<sequence length="193" mass="21642">MDLYLQGDYPYLQRSVERTTRRNIVLELLFRPLRGGLRRVAGEEQVTKYFEETRSITVIGRIVRALDKENDIVYVDLLTGTIAPNAGLDRALKPRFGGRSKRVDAARLRDLESAAFVSVEGRFTVRDEPGETTTFSAPYGDSGDRVVSVSCVTERLRDGKVPDGAFRARCLGKISWDPRTGDVKISPMLAIFQ</sequence>
<reference evidence="1 2" key="1">
    <citation type="submission" date="2020-08" db="EMBL/GenBank/DDBJ databases">
        <title>Sequencing the genomes of 1000 actinobacteria strains.</title>
        <authorList>
            <person name="Klenk H.-P."/>
        </authorList>
    </citation>
    <scope>NUCLEOTIDE SEQUENCE [LARGE SCALE GENOMIC DNA]</scope>
    <source>
        <strain evidence="1 2">DSM 43675</strain>
    </source>
</reference>
<proteinExistence type="predicted"/>
<dbReference type="RefSeq" id="WP_185027114.1">
    <property type="nucleotide sequence ID" value="NZ_JACHMQ010000001.1"/>
</dbReference>
<dbReference type="Proteomes" id="UP000546324">
    <property type="component" value="Unassembled WGS sequence"/>
</dbReference>
<comment type="caution">
    <text evidence="1">The sequence shown here is derived from an EMBL/GenBank/DDBJ whole genome shotgun (WGS) entry which is preliminary data.</text>
</comment>
<evidence type="ECO:0000313" key="1">
    <source>
        <dbReference type="EMBL" id="MBB6397047.1"/>
    </source>
</evidence>
<dbReference type="EMBL" id="JACHMQ010000001">
    <property type="protein sequence ID" value="MBB6397047.1"/>
    <property type="molecule type" value="Genomic_DNA"/>
</dbReference>
<dbReference type="AlphaFoldDB" id="A0A7X0G0B5"/>
<gene>
    <name evidence="1" type="ORF">BKA00_003961</name>
</gene>
<organism evidence="1 2">
    <name type="scientific">Actinomadura coerulea</name>
    <dbReference type="NCBI Taxonomy" id="46159"/>
    <lineage>
        <taxon>Bacteria</taxon>
        <taxon>Bacillati</taxon>
        <taxon>Actinomycetota</taxon>
        <taxon>Actinomycetes</taxon>
        <taxon>Streptosporangiales</taxon>
        <taxon>Thermomonosporaceae</taxon>
        <taxon>Actinomadura</taxon>
    </lineage>
</organism>